<evidence type="ECO:0000313" key="6">
    <source>
        <dbReference type="EMBL" id="AHF25846.1"/>
    </source>
</evidence>
<keyword evidence="4" id="KW-0472">Membrane</keyword>
<dbReference type="InterPro" id="IPR009057">
    <property type="entry name" value="Homeodomain-like_sf"/>
</dbReference>
<feature type="transmembrane region" description="Helical" evidence="4">
    <location>
        <begin position="44"/>
        <end position="64"/>
    </location>
</feature>
<evidence type="ECO:0000256" key="2">
    <source>
        <dbReference type="ARBA" id="ARBA00023125"/>
    </source>
</evidence>
<accession>W0FLP0</accession>
<proteinExistence type="predicted"/>
<dbReference type="SMART" id="SM00342">
    <property type="entry name" value="HTH_ARAC"/>
    <property type="match status" value="1"/>
</dbReference>
<feature type="domain" description="HTH araC/xylS-type" evidence="5">
    <location>
        <begin position="344"/>
        <end position="450"/>
    </location>
</feature>
<dbReference type="Gene3D" id="1.10.10.60">
    <property type="entry name" value="Homeodomain-like"/>
    <property type="match status" value="2"/>
</dbReference>
<evidence type="ECO:0000256" key="4">
    <source>
        <dbReference type="SAM" id="Phobius"/>
    </source>
</evidence>
<dbReference type="PANTHER" id="PTHR43280">
    <property type="entry name" value="ARAC-FAMILY TRANSCRIPTIONAL REGULATOR"/>
    <property type="match status" value="1"/>
</dbReference>
<feature type="transmembrane region" description="Helical" evidence="4">
    <location>
        <begin position="208"/>
        <end position="226"/>
    </location>
</feature>
<dbReference type="AlphaFoldDB" id="W0FLP0"/>
<dbReference type="PANTHER" id="PTHR43280:SF29">
    <property type="entry name" value="ARAC-FAMILY TRANSCRIPTIONAL REGULATOR"/>
    <property type="match status" value="1"/>
</dbReference>
<reference evidence="6" key="1">
    <citation type="journal article" date="2013" name="PLoS ONE">
        <title>Metagenomic insights into the carbohydrate-active enzymes carried by the microorganisms adhering to solid digesta in the rumen of cows.</title>
        <authorList>
            <person name="Wang L."/>
            <person name="Hatem A."/>
            <person name="Catalyurek U.V."/>
            <person name="Morrison M."/>
            <person name="Yu Z."/>
        </authorList>
    </citation>
    <scope>NUCLEOTIDE SEQUENCE</scope>
</reference>
<keyword evidence="4" id="KW-0812">Transmembrane</keyword>
<keyword evidence="1" id="KW-0805">Transcription regulation</keyword>
<name>W0FLP0_9BACT</name>
<evidence type="ECO:0000256" key="3">
    <source>
        <dbReference type="ARBA" id="ARBA00023163"/>
    </source>
</evidence>
<feature type="transmembrane region" description="Helical" evidence="4">
    <location>
        <begin position="12"/>
        <end position="37"/>
    </location>
</feature>
<dbReference type="Pfam" id="PF12833">
    <property type="entry name" value="HTH_18"/>
    <property type="match status" value="1"/>
</dbReference>
<feature type="transmembrane region" description="Helical" evidence="4">
    <location>
        <begin position="106"/>
        <end position="128"/>
    </location>
</feature>
<keyword evidence="2" id="KW-0238">DNA-binding</keyword>
<dbReference type="InterPro" id="IPR001387">
    <property type="entry name" value="Cro/C1-type_HTH"/>
</dbReference>
<dbReference type="GO" id="GO:0003700">
    <property type="term" value="F:DNA-binding transcription factor activity"/>
    <property type="evidence" value="ECO:0007669"/>
    <property type="project" value="InterPro"/>
</dbReference>
<protein>
    <submittedName>
        <fullName evidence="6">Transcriptional regulator, AraC family domain protein</fullName>
    </submittedName>
</protein>
<organism evidence="6">
    <name type="scientific">uncultured bacterium Contigcl_1493</name>
    <dbReference type="NCBI Taxonomy" id="1393647"/>
    <lineage>
        <taxon>Bacteria</taxon>
        <taxon>environmental samples</taxon>
    </lineage>
</organism>
<evidence type="ECO:0000256" key="1">
    <source>
        <dbReference type="ARBA" id="ARBA00023015"/>
    </source>
</evidence>
<dbReference type="InterPro" id="IPR018060">
    <property type="entry name" value="HTH_AraC"/>
</dbReference>
<dbReference type="CDD" id="cd00093">
    <property type="entry name" value="HTH_XRE"/>
    <property type="match status" value="1"/>
</dbReference>
<sequence length="455" mass="50990">MQPYKQETTIAMMFDLLLFLPCFTCLFWLVTVCLMTYKTRTFHPLIAIFIAGGTFIAASALYISPSASPEQLMAGSILRVISGPSLLPVCWLYLKRLQGQGSFTFAQLLWMLIPAILGASTIVLSLLAGPDAIRDGMRIFFSGAGVPSDKIINAYLFVIGPVTFATIGIESIIYVILFVRMLVKNNLRFTHLYKFQKGTSLRVPELQCYYVFILCATFLVTIYFPRTLLLEHAWISAIFSILLTVAFFQFGYISLFGAKTSVSRKELRLGFRYNYGENDKAEVIENVFENLIGEADPATLKYLFNKIGTNLPAEDLHPTESAAEPPKSPASHIFSAVAKSWDDDSLLSRFENLIFGKQLYLEPGLTLVNVAEKLHTNKTYVSRLVNNTYEMPFPDLINTLRVDYAEQYIAAHRDARQNEIAQACGFSSASSFNNIFKKVTGMTPKIWLATSESGR</sequence>
<dbReference type="PROSITE" id="PS01124">
    <property type="entry name" value="HTH_ARAC_FAMILY_2"/>
    <property type="match status" value="1"/>
</dbReference>
<keyword evidence="3" id="KW-0804">Transcription</keyword>
<feature type="transmembrane region" description="Helical" evidence="4">
    <location>
        <begin position="232"/>
        <end position="258"/>
    </location>
</feature>
<feature type="transmembrane region" description="Helical" evidence="4">
    <location>
        <begin position="76"/>
        <end position="94"/>
    </location>
</feature>
<dbReference type="SUPFAM" id="SSF46689">
    <property type="entry name" value="Homeodomain-like"/>
    <property type="match status" value="1"/>
</dbReference>
<keyword evidence="4" id="KW-1133">Transmembrane helix</keyword>
<feature type="transmembrane region" description="Helical" evidence="4">
    <location>
        <begin position="154"/>
        <end position="179"/>
    </location>
</feature>
<dbReference type="GO" id="GO:0043565">
    <property type="term" value="F:sequence-specific DNA binding"/>
    <property type="evidence" value="ECO:0007669"/>
    <property type="project" value="InterPro"/>
</dbReference>
<evidence type="ECO:0000259" key="5">
    <source>
        <dbReference type="PROSITE" id="PS01124"/>
    </source>
</evidence>
<dbReference type="EMBL" id="KC246855">
    <property type="protein sequence ID" value="AHF25846.1"/>
    <property type="molecule type" value="Genomic_DNA"/>
</dbReference>